<dbReference type="AlphaFoldDB" id="A0A0N9IFH6"/>
<evidence type="ECO:0000313" key="1">
    <source>
        <dbReference type="EMBL" id="ALG13563.1"/>
    </source>
</evidence>
<protein>
    <submittedName>
        <fullName evidence="1">Uncharacterized protein</fullName>
    </submittedName>
</protein>
<evidence type="ECO:0000313" key="2">
    <source>
        <dbReference type="Proteomes" id="UP000063699"/>
    </source>
</evidence>
<gene>
    <name evidence="1" type="ORF">AOZ06_47885</name>
</gene>
<dbReference type="Proteomes" id="UP000063699">
    <property type="component" value="Chromosome"/>
</dbReference>
<organism evidence="1 2">
    <name type="scientific">Kibdelosporangium phytohabitans</name>
    <dbReference type="NCBI Taxonomy" id="860235"/>
    <lineage>
        <taxon>Bacteria</taxon>
        <taxon>Bacillati</taxon>
        <taxon>Actinomycetota</taxon>
        <taxon>Actinomycetes</taxon>
        <taxon>Pseudonocardiales</taxon>
        <taxon>Pseudonocardiaceae</taxon>
        <taxon>Kibdelosporangium</taxon>
    </lineage>
</organism>
<dbReference type="EMBL" id="CP012752">
    <property type="protein sequence ID" value="ALG13563.1"/>
    <property type="molecule type" value="Genomic_DNA"/>
</dbReference>
<dbReference type="KEGG" id="kphy:AOZ06_47885"/>
<accession>A0A0N9IFH6</accession>
<sequence length="60" mass="6331">MSFAVVADVLSESDSTSSAVALEGALRLRCQAAVIEAMAELHDELGSQLRAADTYTGRFV</sequence>
<proteinExistence type="predicted"/>
<name>A0A0N9IFH6_9PSEU</name>
<keyword evidence="2" id="KW-1185">Reference proteome</keyword>
<reference evidence="1 2" key="1">
    <citation type="submission" date="2015-07" db="EMBL/GenBank/DDBJ databases">
        <title>Genome sequencing of Kibdelosporangium phytohabitans.</title>
        <authorList>
            <person name="Qin S."/>
            <person name="Xing K."/>
        </authorList>
    </citation>
    <scope>NUCLEOTIDE SEQUENCE [LARGE SCALE GENOMIC DNA]</scope>
    <source>
        <strain evidence="1 2">KLBMP1111</strain>
    </source>
</reference>